<dbReference type="Proteomes" id="UP000037460">
    <property type="component" value="Unassembled WGS sequence"/>
</dbReference>
<protein>
    <recommendedName>
        <fullName evidence="2">C2H2-type domain-containing protein</fullName>
    </recommendedName>
</protein>
<evidence type="ECO:0000259" key="2">
    <source>
        <dbReference type="PROSITE" id="PS00028"/>
    </source>
</evidence>
<evidence type="ECO:0000256" key="1">
    <source>
        <dbReference type="SAM" id="MobiDB-lite"/>
    </source>
</evidence>
<dbReference type="InterPro" id="IPR013087">
    <property type="entry name" value="Znf_C2H2_type"/>
</dbReference>
<feature type="region of interest" description="Disordered" evidence="1">
    <location>
        <begin position="33"/>
        <end position="58"/>
    </location>
</feature>
<gene>
    <name evidence="3" type="ORF">Ctob_001826</name>
</gene>
<evidence type="ECO:0000313" key="4">
    <source>
        <dbReference type="Proteomes" id="UP000037460"/>
    </source>
</evidence>
<evidence type="ECO:0000313" key="3">
    <source>
        <dbReference type="EMBL" id="KOO21134.1"/>
    </source>
</evidence>
<comment type="caution">
    <text evidence="3">The sequence shown here is derived from an EMBL/GenBank/DDBJ whole genome shotgun (WGS) entry which is preliminary data.</text>
</comment>
<feature type="domain" description="C2H2-type" evidence="2">
    <location>
        <begin position="7"/>
        <end position="28"/>
    </location>
</feature>
<sequence length="257" mass="26688">MDDDTFCAICSIHFSNSATLAKHCAAIHQASAAPSPPAPAAAAAPATREKRPAGSSIPVESEQIELAPLLAVLSDQQKDAILLRAVQHEPDFFYDRIFEQATAPLTDEAANARLTSMDPEAFASAINFFLGAGVAGNALSLLVAASQRCLGALEELVDARQQAVSGGNAAAVATEEEADDDAPATLEETKLAVVEALPPVGALAALWVDVLGKPSVRALLGDDEITQLRLLFEGLQAAVKSAEGETAPSKKQKKLAP</sequence>
<dbReference type="EMBL" id="JWZX01003387">
    <property type="protein sequence ID" value="KOO21134.1"/>
    <property type="molecule type" value="Genomic_DNA"/>
</dbReference>
<keyword evidence="4" id="KW-1185">Reference proteome</keyword>
<accession>A0A0M0J3I6</accession>
<dbReference type="AlphaFoldDB" id="A0A0M0J3I6"/>
<dbReference type="PROSITE" id="PS00028">
    <property type="entry name" value="ZINC_FINGER_C2H2_1"/>
    <property type="match status" value="1"/>
</dbReference>
<organism evidence="3 4">
    <name type="scientific">Chrysochromulina tobinii</name>
    <dbReference type="NCBI Taxonomy" id="1460289"/>
    <lineage>
        <taxon>Eukaryota</taxon>
        <taxon>Haptista</taxon>
        <taxon>Haptophyta</taxon>
        <taxon>Prymnesiophyceae</taxon>
        <taxon>Prymnesiales</taxon>
        <taxon>Chrysochromulinaceae</taxon>
        <taxon>Chrysochromulina</taxon>
    </lineage>
</organism>
<reference evidence="4" key="1">
    <citation type="journal article" date="2015" name="PLoS Genet.">
        <title>Genome Sequence and Transcriptome Analyses of Chrysochromulina tobin: Metabolic Tools for Enhanced Algal Fitness in the Prominent Order Prymnesiales (Haptophyceae).</title>
        <authorList>
            <person name="Hovde B.T."/>
            <person name="Deodato C.R."/>
            <person name="Hunsperger H.M."/>
            <person name="Ryken S.A."/>
            <person name="Yost W."/>
            <person name="Jha R.K."/>
            <person name="Patterson J."/>
            <person name="Monnat R.J. Jr."/>
            <person name="Barlow S.B."/>
            <person name="Starkenburg S.R."/>
            <person name="Cattolico R.A."/>
        </authorList>
    </citation>
    <scope>NUCLEOTIDE SEQUENCE</scope>
    <source>
        <strain evidence="4">CCMP291</strain>
    </source>
</reference>
<proteinExistence type="predicted"/>
<name>A0A0M0J3I6_9EUKA</name>